<dbReference type="PANTHER" id="PTHR43283">
    <property type="entry name" value="BETA-LACTAMASE-RELATED"/>
    <property type="match status" value="1"/>
</dbReference>
<feature type="domain" description="Beta-lactamase-related" evidence="1">
    <location>
        <begin position="24"/>
        <end position="407"/>
    </location>
</feature>
<dbReference type="SUPFAM" id="SSF56601">
    <property type="entry name" value="beta-lactamase/transpeptidase-like"/>
    <property type="match status" value="1"/>
</dbReference>
<proteinExistence type="predicted"/>
<dbReference type="Gene3D" id="3.40.710.10">
    <property type="entry name" value="DD-peptidase/beta-lactamase superfamily"/>
    <property type="match status" value="1"/>
</dbReference>
<evidence type="ECO:0000313" key="3">
    <source>
        <dbReference type="Proteomes" id="UP001595957"/>
    </source>
</evidence>
<organism evidence="2 3">
    <name type="scientific">Sphingobium tyrosinilyticum</name>
    <dbReference type="NCBI Taxonomy" id="2715436"/>
    <lineage>
        <taxon>Bacteria</taxon>
        <taxon>Pseudomonadati</taxon>
        <taxon>Pseudomonadota</taxon>
        <taxon>Alphaproteobacteria</taxon>
        <taxon>Sphingomonadales</taxon>
        <taxon>Sphingomonadaceae</taxon>
        <taxon>Sphingobium</taxon>
    </lineage>
</organism>
<dbReference type="InterPro" id="IPR050789">
    <property type="entry name" value="Diverse_Enzym_Activities"/>
</dbReference>
<keyword evidence="2" id="KW-0378">Hydrolase</keyword>
<accession>A0ABV9F447</accession>
<dbReference type="PANTHER" id="PTHR43283:SF3">
    <property type="entry name" value="BETA-LACTAMASE FAMILY PROTEIN (AFU_ORTHOLOGUE AFUA_5G07500)"/>
    <property type="match status" value="1"/>
</dbReference>
<sequence length="436" mass="47139">MQLVTEGSGHDASSVDNAAGWAPIDAMIRDVVDRGLLSGAVTMAWHRGTLAHMSAIGSQDVATGAQMRPDTIFRLFSMSKPVMAVAMMILREEGRWAPGDRLADHLPELADLQVFRGVDDHGTPILSPPVGPVLIEHVMTHRAGFTYGFSDEPADRAFRAADVPVIPHDLPLADYLARLARAPLAFDPGTGWRYGVAMDVQGALVERLSGMTLRDFMIDRIFAPLGMVDTDFVVPASKRDRFASLYVLPGNTLVEANAEGPMPYDNMAHAPARELVLAYDRIPAFASGGGGLVSTAGDYLRFARMLLNRGELEGARILSAEAVVEMTRSHTPPDLLTGAFGTAPHILRLGYEYAYNGVVVTDPAAADVRLGRDTYFWDGAAGCWFWVDPTNDVAFICMVQLLADAERLSLQFRSRGLVADILSGKADQAQQGGEGR</sequence>
<keyword evidence="3" id="KW-1185">Reference proteome</keyword>
<dbReference type="EC" id="3.-.-.-" evidence="2"/>
<reference evidence="3" key="1">
    <citation type="journal article" date="2019" name="Int. J. Syst. Evol. Microbiol.">
        <title>The Global Catalogue of Microorganisms (GCM) 10K type strain sequencing project: providing services to taxonomists for standard genome sequencing and annotation.</title>
        <authorList>
            <consortium name="The Broad Institute Genomics Platform"/>
            <consortium name="The Broad Institute Genome Sequencing Center for Infectious Disease"/>
            <person name="Wu L."/>
            <person name="Ma J."/>
        </authorList>
    </citation>
    <scope>NUCLEOTIDE SEQUENCE [LARGE SCALE GENOMIC DNA]</scope>
    <source>
        <strain evidence="3">NBRC 103632</strain>
    </source>
</reference>
<gene>
    <name evidence="2" type="ORF">ACFO3E_17420</name>
</gene>
<evidence type="ECO:0000313" key="2">
    <source>
        <dbReference type="EMBL" id="MFC4595933.1"/>
    </source>
</evidence>
<protein>
    <submittedName>
        <fullName evidence="2">Serine hydrolase domain-containing protein</fullName>
        <ecNumber evidence="2">3.-.-.-</ecNumber>
    </submittedName>
</protein>
<dbReference type="InterPro" id="IPR001466">
    <property type="entry name" value="Beta-lactam-related"/>
</dbReference>
<evidence type="ECO:0000259" key="1">
    <source>
        <dbReference type="Pfam" id="PF00144"/>
    </source>
</evidence>
<dbReference type="RefSeq" id="WP_380806765.1">
    <property type="nucleotide sequence ID" value="NZ_JBHSFZ010000063.1"/>
</dbReference>
<comment type="caution">
    <text evidence="2">The sequence shown here is derived from an EMBL/GenBank/DDBJ whole genome shotgun (WGS) entry which is preliminary data.</text>
</comment>
<dbReference type="Pfam" id="PF00144">
    <property type="entry name" value="Beta-lactamase"/>
    <property type="match status" value="1"/>
</dbReference>
<dbReference type="EMBL" id="JBHSFZ010000063">
    <property type="protein sequence ID" value="MFC4595933.1"/>
    <property type="molecule type" value="Genomic_DNA"/>
</dbReference>
<dbReference type="InterPro" id="IPR012338">
    <property type="entry name" value="Beta-lactam/transpept-like"/>
</dbReference>
<name>A0ABV9F447_9SPHN</name>
<dbReference type="GO" id="GO:0016787">
    <property type="term" value="F:hydrolase activity"/>
    <property type="evidence" value="ECO:0007669"/>
    <property type="project" value="UniProtKB-KW"/>
</dbReference>
<dbReference type="Proteomes" id="UP001595957">
    <property type="component" value="Unassembled WGS sequence"/>
</dbReference>